<dbReference type="InterPro" id="IPR011642">
    <property type="entry name" value="Gate_dom"/>
</dbReference>
<dbReference type="RefSeq" id="WP_132074352.1">
    <property type="nucleotide sequence ID" value="NZ_DALYTA010000024.1"/>
</dbReference>
<evidence type="ECO:0000256" key="1">
    <source>
        <dbReference type="SAM" id="Phobius"/>
    </source>
</evidence>
<accession>A0A4R1Q289</accession>
<dbReference type="Proteomes" id="UP000295063">
    <property type="component" value="Unassembled WGS sequence"/>
</dbReference>
<keyword evidence="1" id="KW-0472">Membrane</keyword>
<organism evidence="3 4">
    <name type="scientific">Anaerospora hongkongensis</name>
    <dbReference type="NCBI Taxonomy" id="244830"/>
    <lineage>
        <taxon>Bacteria</taxon>
        <taxon>Bacillati</taxon>
        <taxon>Bacillota</taxon>
        <taxon>Negativicutes</taxon>
        <taxon>Selenomonadales</taxon>
        <taxon>Sporomusaceae</taxon>
        <taxon>Anaerospora</taxon>
    </lineage>
</organism>
<feature type="transmembrane region" description="Helical" evidence="1">
    <location>
        <begin position="88"/>
        <end position="107"/>
    </location>
</feature>
<sequence length="200" mass="21129">MINIVWLAFLVSGICYGGWNGRIELITQSAISAAEGAVALSFKLIGVMCLWLGILKIAEKAGIVSFFSWLIGPVIRCLFPSVPKNHPAIGAITMTVSANMLGLGNAVTPFGIKAMQELKKLNQDRDTASAAMCTLLALCTTGFTLVPATIIAIRSAAGSTNPTEIVGTTLIVSLLATVIALLADRICQLFAKKPTRRRPG</sequence>
<protein>
    <submittedName>
        <fullName evidence="3">Spore maturation protein A</fullName>
    </submittedName>
</protein>
<feature type="transmembrane region" description="Helical" evidence="1">
    <location>
        <begin position="165"/>
        <end position="183"/>
    </location>
</feature>
<dbReference type="AlphaFoldDB" id="A0A4R1Q289"/>
<keyword evidence="1" id="KW-0812">Transmembrane</keyword>
<evidence type="ECO:0000313" key="4">
    <source>
        <dbReference type="Proteomes" id="UP000295063"/>
    </source>
</evidence>
<proteinExistence type="predicted"/>
<feature type="domain" description="Nucleoside transporter/FeoB GTPase Gate" evidence="2">
    <location>
        <begin position="42"/>
        <end position="148"/>
    </location>
</feature>
<feature type="transmembrane region" description="Helical" evidence="1">
    <location>
        <begin position="128"/>
        <end position="153"/>
    </location>
</feature>
<keyword evidence="1" id="KW-1133">Transmembrane helix</keyword>
<keyword evidence="4" id="KW-1185">Reference proteome</keyword>
<gene>
    <name evidence="3" type="ORF">EV210_101261</name>
</gene>
<evidence type="ECO:0000259" key="2">
    <source>
        <dbReference type="Pfam" id="PF07670"/>
    </source>
</evidence>
<reference evidence="3 4" key="1">
    <citation type="submission" date="2019-03" db="EMBL/GenBank/DDBJ databases">
        <title>Genomic Encyclopedia of Type Strains, Phase IV (KMG-IV): sequencing the most valuable type-strain genomes for metagenomic binning, comparative biology and taxonomic classification.</title>
        <authorList>
            <person name="Goeker M."/>
        </authorList>
    </citation>
    <scope>NUCLEOTIDE SEQUENCE [LARGE SCALE GENOMIC DNA]</scope>
    <source>
        <strain evidence="3 4">DSM 15969</strain>
    </source>
</reference>
<dbReference type="OrthoDB" id="9782481at2"/>
<name>A0A4R1Q289_9FIRM</name>
<feature type="transmembrane region" description="Helical" evidence="1">
    <location>
        <begin position="61"/>
        <end position="82"/>
    </location>
</feature>
<comment type="caution">
    <text evidence="3">The sequence shown here is derived from an EMBL/GenBank/DDBJ whole genome shotgun (WGS) entry which is preliminary data.</text>
</comment>
<dbReference type="Pfam" id="PF07670">
    <property type="entry name" value="Gate"/>
    <property type="match status" value="1"/>
</dbReference>
<dbReference type="EMBL" id="SLUI01000001">
    <property type="protein sequence ID" value="TCL40060.1"/>
    <property type="molecule type" value="Genomic_DNA"/>
</dbReference>
<evidence type="ECO:0000313" key="3">
    <source>
        <dbReference type="EMBL" id="TCL40060.1"/>
    </source>
</evidence>
<feature type="transmembrane region" description="Helical" evidence="1">
    <location>
        <begin position="33"/>
        <end position="54"/>
    </location>
</feature>